<feature type="region of interest" description="Disordered" evidence="1">
    <location>
        <begin position="1"/>
        <end position="32"/>
    </location>
</feature>
<evidence type="ECO:0008006" key="4">
    <source>
        <dbReference type="Google" id="ProtNLM"/>
    </source>
</evidence>
<gene>
    <name evidence="2" type="ORF">P4O66_001926</name>
</gene>
<dbReference type="Proteomes" id="UP001239994">
    <property type="component" value="Unassembled WGS sequence"/>
</dbReference>
<evidence type="ECO:0000313" key="2">
    <source>
        <dbReference type="EMBL" id="KAK1792153.1"/>
    </source>
</evidence>
<name>A0AAD9DT26_9TELE</name>
<dbReference type="EMBL" id="JAROKS010000019">
    <property type="protein sequence ID" value="KAK1792153.1"/>
    <property type="molecule type" value="Genomic_DNA"/>
</dbReference>
<dbReference type="InterPro" id="IPR043128">
    <property type="entry name" value="Rev_trsase/Diguanyl_cyclase"/>
</dbReference>
<dbReference type="AlphaFoldDB" id="A0AAD9DT26"/>
<feature type="region of interest" description="Disordered" evidence="1">
    <location>
        <begin position="88"/>
        <end position="120"/>
    </location>
</feature>
<feature type="compositionally biased region" description="Low complexity" evidence="1">
    <location>
        <begin position="15"/>
        <end position="31"/>
    </location>
</feature>
<sequence>MCETYGLSSAPSCRTTSTANWKNASSSSKSTVARPLTDLLHGTVKRLRWVPEAERSFSELKEAFSPVLQQPDPERPSVVEVDASNVGANREEHEDRCSLSATPRRGPVYQHGSSTVQSTSMDPVLSSLPAWIQYCPVYQHGSSTVTHLLPRNSELGPGRTDRGSKSASAMPAKPPLSHSASVKPLSCGHTPPWGQAIQEQPAWHSY</sequence>
<feature type="compositionally biased region" description="Polar residues" evidence="1">
    <location>
        <begin position="111"/>
        <end position="120"/>
    </location>
</feature>
<dbReference type="SUPFAM" id="SSF56672">
    <property type="entry name" value="DNA/RNA polymerases"/>
    <property type="match status" value="1"/>
</dbReference>
<feature type="region of interest" description="Disordered" evidence="1">
    <location>
        <begin position="150"/>
        <end position="182"/>
    </location>
</feature>
<dbReference type="InterPro" id="IPR043502">
    <property type="entry name" value="DNA/RNA_pol_sf"/>
</dbReference>
<organism evidence="2 3">
    <name type="scientific">Electrophorus voltai</name>
    <dbReference type="NCBI Taxonomy" id="2609070"/>
    <lineage>
        <taxon>Eukaryota</taxon>
        <taxon>Metazoa</taxon>
        <taxon>Chordata</taxon>
        <taxon>Craniata</taxon>
        <taxon>Vertebrata</taxon>
        <taxon>Euteleostomi</taxon>
        <taxon>Actinopterygii</taxon>
        <taxon>Neopterygii</taxon>
        <taxon>Teleostei</taxon>
        <taxon>Ostariophysi</taxon>
        <taxon>Gymnotiformes</taxon>
        <taxon>Gymnotoidei</taxon>
        <taxon>Gymnotidae</taxon>
        <taxon>Electrophorus</taxon>
    </lineage>
</organism>
<protein>
    <recommendedName>
        <fullName evidence="4">Reverse transcriptase/retrotransposon-derived protein RNase H-like domain-containing protein</fullName>
    </recommendedName>
</protein>
<comment type="caution">
    <text evidence="2">The sequence shown here is derived from an EMBL/GenBank/DDBJ whole genome shotgun (WGS) entry which is preliminary data.</text>
</comment>
<proteinExistence type="predicted"/>
<evidence type="ECO:0000256" key="1">
    <source>
        <dbReference type="SAM" id="MobiDB-lite"/>
    </source>
</evidence>
<accession>A0AAD9DT26</accession>
<dbReference type="Gene3D" id="3.30.70.270">
    <property type="match status" value="1"/>
</dbReference>
<evidence type="ECO:0000313" key="3">
    <source>
        <dbReference type="Proteomes" id="UP001239994"/>
    </source>
</evidence>
<keyword evidence="3" id="KW-1185">Reference proteome</keyword>
<feature type="compositionally biased region" description="Polar residues" evidence="1">
    <location>
        <begin position="1"/>
        <end position="14"/>
    </location>
</feature>
<reference evidence="2" key="1">
    <citation type="submission" date="2023-03" db="EMBL/GenBank/DDBJ databases">
        <title>Electrophorus voltai genome.</title>
        <authorList>
            <person name="Bian C."/>
        </authorList>
    </citation>
    <scope>NUCLEOTIDE SEQUENCE</scope>
    <source>
        <strain evidence="2">CB-2022</strain>
        <tissue evidence="2">Muscle</tissue>
    </source>
</reference>